<evidence type="ECO:0000313" key="4">
    <source>
        <dbReference type="Proteomes" id="UP000187209"/>
    </source>
</evidence>
<protein>
    <submittedName>
        <fullName evidence="3">Uncharacterized protein</fullName>
    </submittedName>
</protein>
<evidence type="ECO:0000313" key="3">
    <source>
        <dbReference type="EMBL" id="OMJ93614.1"/>
    </source>
</evidence>
<dbReference type="EMBL" id="MPUH01000040">
    <property type="protein sequence ID" value="OMJ93614.1"/>
    <property type="molecule type" value="Genomic_DNA"/>
</dbReference>
<feature type="region of interest" description="Disordered" evidence="2">
    <location>
        <begin position="430"/>
        <end position="529"/>
    </location>
</feature>
<keyword evidence="1" id="KW-0175">Coiled coil</keyword>
<feature type="compositionally biased region" description="Basic and acidic residues" evidence="2">
    <location>
        <begin position="67"/>
        <end position="77"/>
    </location>
</feature>
<organism evidence="3 4">
    <name type="scientific">Stentor coeruleus</name>
    <dbReference type="NCBI Taxonomy" id="5963"/>
    <lineage>
        <taxon>Eukaryota</taxon>
        <taxon>Sar</taxon>
        <taxon>Alveolata</taxon>
        <taxon>Ciliophora</taxon>
        <taxon>Postciliodesmatophora</taxon>
        <taxon>Heterotrichea</taxon>
        <taxon>Heterotrichida</taxon>
        <taxon>Stentoridae</taxon>
        <taxon>Stentor</taxon>
    </lineage>
</organism>
<gene>
    <name evidence="3" type="ORF">SteCoe_3454</name>
</gene>
<feature type="coiled-coil region" evidence="1">
    <location>
        <begin position="617"/>
        <end position="644"/>
    </location>
</feature>
<feature type="region of interest" description="Disordered" evidence="2">
    <location>
        <begin position="306"/>
        <end position="326"/>
    </location>
</feature>
<evidence type="ECO:0000256" key="1">
    <source>
        <dbReference type="SAM" id="Coils"/>
    </source>
</evidence>
<sequence>MSEKGVKNKSSSVNPSRKKKPWDDRFWLGDKPIDESYFEKLRKPKKKEKDYRNRNPGKSNEMVGLMERGKSGDKSADLKPVAPISITSETLNELKAKIEEEWENYKIPHYFREIFRKSVFPLSRHKAVAIISREIEDIKRKKSYVQNAIDAVKAREEGIKNIKEMLQYFEKSPDWEKSEELYREVLDMLNAYRILTLNAVESIIKWKEQLVYALILNKSDSIGKHKTLQFMWENQNYIIKMRSDMNFLYGSDFMKVFNFSELPDPLLIIPSKPLEKKNIKPNEYLKYLTIPTMLTKRVKLADRYIMDEDREESQPPTAQPKPSKRIDEKAAKKILEELVEHTCEKNLKDIIGKVYVEEKKSHIQNTAKKLKGDIITELVFKEVKDVAFQVYQEAIDGPMKKYLEGLLGKYIEEEIDRTVKVVIKEEKQNTKMQMKENLSNEKRLKKEKELAEKKKKDEEIAAEKRKKEEEAALEKKRKEEEAALEKKRKEDEALEKKRKEEEAALEKKRKEEEAEMERKRREEESALKKRKREEDLYRKKIEEENLQIAKMILESLLKELHIDINLLIKIIYDEEIEKKRLKESKSHKLNMDQIFEQIARVMIEDEINRLNLSQMAEEIAKEAIEEKKRKSENEMEKKMLANKEILMQNDKIAESVYSEILDLLISRQKFDKIAEKMIENVERFRTTMTINTSIIKNATFDPDDYAVDEFTPGEHSPQLYIEEEKKEEEESLSPRKYEEIPYEFSNTGEFIDLNDLEWVPVAVKEENADEVYNDYYPSLNPNIIRVLPSVDQLLLECYKGIDPCWYWGVKNNKIVGSVVYSLDYLSSDRKLTVHHLSSIDFALFEKFIDAATNFLFSIDSCEEIRVNLLVPLGQELPQAVKKIYTNLKFKWKANMDSGVKGCDLNVMGKLRTSPAASEKSNSRNSELTTFSLKSACLIEPCEKPLPIDTKICDEMIQIGNRQCQVNSLLNLFGKLDKSGILLSSTTNTRLQTEISDILEIINSTDSFNFPNIISLVSEDPSQANEFLKSNSLTDFTTTQKSSISILDISFRFISCTFITQLIKANAYRFIRFKSQEILVGSEFQIYSIPTSLQHIRAVFISYDNLKEEINGDMRRDKTDLFYKVENVLKSVTYQSGEMKEFTVPAFKKKVNWIIPWLQGYEIPPQREEKTSQYVKKAFENVKINIEAPTPAAGILNLNQNKGYVFDGNFVFCLTHKGLDRVLDMPLFVCLVEPQDWIVS</sequence>
<name>A0A1R2CX82_9CILI</name>
<feature type="region of interest" description="Disordered" evidence="2">
    <location>
        <begin position="1"/>
        <end position="78"/>
    </location>
</feature>
<feature type="compositionally biased region" description="Basic and acidic residues" evidence="2">
    <location>
        <begin position="438"/>
        <end position="529"/>
    </location>
</feature>
<evidence type="ECO:0000256" key="2">
    <source>
        <dbReference type="SAM" id="MobiDB-lite"/>
    </source>
</evidence>
<feature type="compositionally biased region" description="Basic and acidic residues" evidence="2">
    <location>
        <begin position="21"/>
        <end position="53"/>
    </location>
</feature>
<reference evidence="3 4" key="1">
    <citation type="submission" date="2016-11" db="EMBL/GenBank/DDBJ databases">
        <title>The macronuclear genome of Stentor coeruleus: a giant cell with tiny introns.</title>
        <authorList>
            <person name="Slabodnick M."/>
            <person name="Ruby J.G."/>
            <person name="Reiff S.B."/>
            <person name="Swart E.C."/>
            <person name="Gosai S."/>
            <person name="Prabakaran S."/>
            <person name="Witkowska E."/>
            <person name="Larue G.E."/>
            <person name="Fisher S."/>
            <person name="Freeman R.M."/>
            <person name="Gunawardena J."/>
            <person name="Chu W."/>
            <person name="Stover N.A."/>
            <person name="Gregory B.D."/>
            <person name="Nowacki M."/>
            <person name="Derisi J."/>
            <person name="Roy S.W."/>
            <person name="Marshall W.F."/>
            <person name="Sood P."/>
        </authorList>
    </citation>
    <scope>NUCLEOTIDE SEQUENCE [LARGE SCALE GENOMIC DNA]</scope>
    <source>
        <strain evidence="3">WM001</strain>
    </source>
</reference>
<accession>A0A1R2CX82</accession>
<dbReference type="OrthoDB" id="313583at2759"/>
<dbReference type="Proteomes" id="UP000187209">
    <property type="component" value="Unassembled WGS sequence"/>
</dbReference>
<dbReference type="AlphaFoldDB" id="A0A1R2CX82"/>
<keyword evidence="4" id="KW-1185">Reference proteome</keyword>
<proteinExistence type="predicted"/>
<comment type="caution">
    <text evidence="3">The sequence shown here is derived from an EMBL/GenBank/DDBJ whole genome shotgun (WGS) entry which is preliminary data.</text>
</comment>